<dbReference type="InterPro" id="IPR035093">
    <property type="entry name" value="RelE/ParE_toxin_dom_sf"/>
</dbReference>
<evidence type="ECO:0000256" key="2">
    <source>
        <dbReference type="ARBA" id="ARBA00022649"/>
    </source>
</evidence>
<evidence type="ECO:0000313" key="3">
    <source>
        <dbReference type="EMBL" id="SEG05454.1"/>
    </source>
</evidence>
<dbReference type="EMBL" id="FNVA01000002">
    <property type="protein sequence ID" value="SEG05454.1"/>
    <property type="molecule type" value="Genomic_DNA"/>
</dbReference>
<dbReference type="Gene3D" id="3.30.2310.20">
    <property type="entry name" value="RelE-like"/>
    <property type="match status" value="1"/>
</dbReference>
<organism evidence="3 4">
    <name type="scientific">Bryocella elongata</name>
    <dbReference type="NCBI Taxonomy" id="863522"/>
    <lineage>
        <taxon>Bacteria</taxon>
        <taxon>Pseudomonadati</taxon>
        <taxon>Acidobacteriota</taxon>
        <taxon>Terriglobia</taxon>
        <taxon>Terriglobales</taxon>
        <taxon>Acidobacteriaceae</taxon>
        <taxon>Bryocella</taxon>
    </lineage>
</organism>
<gene>
    <name evidence="3" type="ORF">SAMN05421819_1830</name>
</gene>
<dbReference type="Pfam" id="PF05016">
    <property type="entry name" value="ParE_toxin"/>
    <property type="match status" value="1"/>
</dbReference>
<evidence type="ECO:0000313" key="4">
    <source>
        <dbReference type="Proteomes" id="UP000236728"/>
    </source>
</evidence>
<evidence type="ECO:0000256" key="1">
    <source>
        <dbReference type="ARBA" id="ARBA00006226"/>
    </source>
</evidence>
<keyword evidence="4" id="KW-1185">Reference proteome</keyword>
<name>A0A1H5X0W8_9BACT</name>
<dbReference type="AlphaFoldDB" id="A0A1H5X0W8"/>
<dbReference type="Proteomes" id="UP000236728">
    <property type="component" value="Unassembled WGS sequence"/>
</dbReference>
<protein>
    <submittedName>
        <fullName evidence="3">Plasmid stabilization system protein ParE</fullName>
    </submittedName>
</protein>
<dbReference type="OrthoDB" id="9798046at2"/>
<dbReference type="PANTHER" id="PTHR33755">
    <property type="entry name" value="TOXIN PARE1-RELATED"/>
    <property type="match status" value="1"/>
</dbReference>
<sequence length="92" mass="10483">MRIVWTESAADDLASIVEHISEDSVEAARSVARAIFAGVLNLRQMPHVGRKRSADNSRELVFAPWPYVVLYEVSGDRIYVKAIRHTSRDWSR</sequence>
<reference evidence="3 4" key="1">
    <citation type="submission" date="2016-10" db="EMBL/GenBank/DDBJ databases">
        <authorList>
            <person name="de Groot N.N."/>
        </authorList>
    </citation>
    <scope>NUCLEOTIDE SEQUENCE [LARGE SCALE GENOMIC DNA]</scope>
    <source>
        <strain evidence="3 4">DSM 22489</strain>
    </source>
</reference>
<dbReference type="InterPro" id="IPR007712">
    <property type="entry name" value="RelE/ParE_toxin"/>
</dbReference>
<keyword evidence="2" id="KW-1277">Toxin-antitoxin system</keyword>
<dbReference type="RefSeq" id="WP_103932703.1">
    <property type="nucleotide sequence ID" value="NZ_FNVA01000002.1"/>
</dbReference>
<accession>A0A1H5X0W8</accession>
<comment type="similarity">
    <text evidence="1">Belongs to the RelE toxin family.</text>
</comment>
<proteinExistence type="inferred from homology"/>
<dbReference type="InterPro" id="IPR051803">
    <property type="entry name" value="TA_system_RelE-like_toxin"/>
</dbReference>